<comment type="similarity">
    <text evidence="2 12">Belongs to the complex I subunit 3 family.</text>
</comment>
<keyword evidence="13" id="KW-0560">Oxidoreductase</keyword>
<name>Q9G4B3_9STRA</name>
<feature type="transmembrane region" description="Helical" evidence="12">
    <location>
        <begin position="93"/>
        <end position="113"/>
    </location>
</feature>
<dbReference type="GO" id="GO:0008137">
    <property type="term" value="F:NADH dehydrogenase (ubiquinone) activity"/>
    <property type="evidence" value="ECO:0007669"/>
    <property type="project" value="UniProtKB-UniRule"/>
</dbReference>
<accession>Q9G4B3</accession>
<geneLocation type="mitochondrion" evidence="13"/>
<proteinExistence type="inferred from homology"/>
<dbReference type="EC" id="7.1.1.2" evidence="12"/>
<gene>
    <name evidence="13" type="primary">nad3</name>
</gene>
<feature type="transmembrane region" description="Helical" evidence="12">
    <location>
        <begin position="12"/>
        <end position="33"/>
    </location>
</feature>
<keyword evidence="7 12" id="KW-1133">Transmembrane helix</keyword>
<dbReference type="InterPro" id="IPR000440">
    <property type="entry name" value="NADH_UbQ/plastoQ_OxRdtase_su3"/>
</dbReference>
<evidence type="ECO:0000256" key="2">
    <source>
        <dbReference type="ARBA" id="ARBA00008472"/>
    </source>
</evidence>
<dbReference type="AlphaFoldDB" id="Q9G4B3"/>
<keyword evidence="6 12" id="KW-1278">Translocase</keyword>
<dbReference type="Pfam" id="PF00507">
    <property type="entry name" value="Oxidored_q4"/>
    <property type="match status" value="1"/>
</dbReference>
<keyword evidence="8 12" id="KW-0520">NAD</keyword>
<keyword evidence="12" id="KW-0249">Electron transport</keyword>
<evidence type="ECO:0000256" key="4">
    <source>
        <dbReference type="ARBA" id="ARBA00022448"/>
    </source>
</evidence>
<dbReference type="EMBL" id="AF288091">
    <property type="protein sequence ID" value="AAG23687.1"/>
    <property type="molecule type" value="Genomic_DNA"/>
</dbReference>
<organism evidence="13">
    <name type="scientific">Thraustochytrium aureum</name>
    <dbReference type="NCBI Taxonomy" id="42467"/>
    <lineage>
        <taxon>Eukaryota</taxon>
        <taxon>Sar</taxon>
        <taxon>Stramenopiles</taxon>
        <taxon>Bigyra</taxon>
        <taxon>Labyrinthulomycetes</taxon>
        <taxon>Thraustochytrida</taxon>
        <taxon>Thraustochytriidae</taxon>
        <taxon>Thraustochytrium</taxon>
    </lineage>
</organism>
<keyword evidence="4 12" id="KW-0813">Transport</keyword>
<evidence type="ECO:0000256" key="11">
    <source>
        <dbReference type="ARBA" id="ARBA00049551"/>
    </source>
</evidence>
<evidence type="ECO:0000256" key="7">
    <source>
        <dbReference type="ARBA" id="ARBA00022989"/>
    </source>
</evidence>
<keyword evidence="12 13" id="KW-0496">Mitochondrion</keyword>
<evidence type="ECO:0000256" key="5">
    <source>
        <dbReference type="ARBA" id="ARBA00022692"/>
    </source>
</evidence>
<dbReference type="GO" id="GO:0030964">
    <property type="term" value="C:NADH dehydrogenase complex"/>
    <property type="evidence" value="ECO:0007669"/>
    <property type="project" value="TreeGrafter"/>
</dbReference>
<keyword evidence="5 12" id="KW-0812">Transmembrane</keyword>
<dbReference type="PANTHER" id="PTHR11058">
    <property type="entry name" value="NADH-UBIQUINONE OXIDOREDUCTASE CHAIN 3"/>
    <property type="match status" value="1"/>
</dbReference>
<protein>
    <recommendedName>
        <fullName evidence="3 12">NADH-ubiquinone oxidoreductase chain 3</fullName>
        <ecNumber evidence="12">7.1.1.2</ecNumber>
    </recommendedName>
</protein>
<evidence type="ECO:0000256" key="9">
    <source>
        <dbReference type="ARBA" id="ARBA00023075"/>
    </source>
</evidence>
<feature type="transmembrane region" description="Helical" evidence="12">
    <location>
        <begin position="63"/>
        <end position="81"/>
    </location>
</feature>
<comment type="subcellular location">
    <subcellularLocation>
        <location evidence="1">Membrane</location>
        <topology evidence="1">Multi-pass membrane protein</topology>
    </subcellularLocation>
    <subcellularLocation>
        <location evidence="12">Mitochondrion membrane</location>
        <topology evidence="12">Multi-pass membrane protein</topology>
    </subcellularLocation>
</comment>
<dbReference type="Gene3D" id="1.20.58.1610">
    <property type="entry name" value="NADH:ubiquinone/plastoquinone oxidoreductase, chain 3"/>
    <property type="match status" value="1"/>
</dbReference>
<comment type="catalytic activity">
    <reaction evidence="11 12">
        <text>a ubiquinone + NADH + 5 H(+)(in) = a ubiquinol + NAD(+) + 4 H(+)(out)</text>
        <dbReference type="Rhea" id="RHEA:29091"/>
        <dbReference type="Rhea" id="RHEA-COMP:9565"/>
        <dbReference type="Rhea" id="RHEA-COMP:9566"/>
        <dbReference type="ChEBI" id="CHEBI:15378"/>
        <dbReference type="ChEBI" id="CHEBI:16389"/>
        <dbReference type="ChEBI" id="CHEBI:17976"/>
        <dbReference type="ChEBI" id="CHEBI:57540"/>
        <dbReference type="ChEBI" id="CHEBI:57945"/>
        <dbReference type="EC" id="7.1.1.2"/>
    </reaction>
</comment>
<keyword evidence="12" id="KW-0679">Respiratory chain</keyword>
<comment type="function">
    <text evidence="12">Core subunit of the mitochondrial membrane respiratory chain NADH dehydrogenase (Complex I) which catalyzes electron transfer from NADH through the respiratory chain, using ubiquinone as an electron acceptor. Essential for the catalytic activity of complex I.</text>
</comment>
<evidence type="ECO:0000256" key="6">
    <source>
        <dbReference type="ARBA" id="ARBA00022967"/>
    </source>
</evidence>
<evidence type="ECO:0000256" key="10">
    <source>
        <dbReference type="ARBA" id="ARBA00023136"/>
    </source>
</evidence>
<dbReference type="GO" id="GO:0016491">
    <property type="term" value="F:oxidoreductase activity"/>
    <property type="evidence" value="ECO:0007669"/>
    <property type="project" value="UniProtKB-KW"/>
</dbReference>
<evidence type="ECO:0000256" key="1">
    <source>
        <dbReference type="ARBA" id="ARBA00004141"/>
    </source>
</evidence>
<reference evidence="13" key="1">
    <citation type="submission" date="2000-12" db="EMBL/GenBank/DDBJ databases">
        <title>Phylogenetic relationships of stramenopile algae, based on complete mitochondrial genome sequences.</title>
        <authorList>
            <person name="Burger G."/>
            <person name="Lang B.F."/>
            <person name="Gray W.M.M.W."/>
        </authorList>
    </citation>
    <scope>NUCLEOTIDE SEQUENCE</scope>
</reference>
<dbReference type="InterPro" id="IPR038430">
    <property type="entry name" value="NDAH_ubi_oxred_su3_sf"/>
</dbReference>
<dbReference type="GO" id="GO:0031966">
    <property type="term" value="C:mitochondrial membrane"/>
    <property type="evidence" value="ECO:0007669"/>
    <property type="project" value="UniProtKB-SubCell"/>
</dbReference>
<evidence type="ECO:0000256" key="3">
    <source>
        <dbReference type="ARBA" id="ARBA00021007"/>
    </source>
</evidence>
<keyword evidence="9 12" id="KW-0830">Ubiquinone</keyword>
<dbReference type="PANTHER" id="PTHR11058:SF9">
    <property type="entry name" value="NADH-UBIQUINONE OXIDOREDUCTASE CHAIN 3"/>
    <property type="match status" value="1"/>
</dbReference>
<dbReference type="FunFam" id="1.20.58.1610:FF:000004">
    <property type="entry name" value="NADH-quinone oxidoreductase subunit A"/>
    <property type="match status" value="1"/>
</dbReference>
<evidence type="ECO:0000256" key="8">
    <source>
        <dbReference type="ARBA" id="ARBA00023027"/>
    </source>
</evidence>
<evidence type="ECO:0000313" key="13">
    <source>
        <dbReference type="EMBL" id="AAG23687.1"/>
    </source>
</evidence>
<keyword evidence="10 12" id="KW-0472">Membrane</keyword>
<sequence>MTFLFSEYAPIVIYIGISMILSFIIFFASYSIAIQNPYSEKLSAYECGFDPFDDARNEFDVKFYLVALLFLVFDLETSFLFPWALNISYLNSFGFWSIIDFFFELVIGFFYVWKIGALEW</sequence>
<evidence type="ECO:0000256" key="12">
    <source>
        <dbReference type="RuleBase" id="RU003640"/>
    </source>
</evidence>